<feature type="non-terminal residue" evidence="2">
    <location>
        <position position="68"/>
    </location>
</feature>
<feature type="region of interest" description="Disordered" evidence="1">
    <location>
        <begin position="1"/>
        <end position="68"/>
    </location>
</feature>
<name>A0A392V189_9FABA</name>
<evidence type="ECO:0000313" key="2">
    <source>
        <dbReference type="EMBL" id="MCI80841.1"/>
    </source>
</evidence>
<evidence type="ECO:0000313" key="3">
    <source>
        <dbReference type="Proteomes" id="UP000265520"/>
    </source>
</evidence>
<protein>
    <submittedName>
        <fullName evidence="2">Uncharacterized protein</fullName>
    </submittedName>
</protein>
<keyword evidence="3" id="KW-1185">Reference proteome</keyword>
<dbReference type="AlphaFoldDB" id="A0A392V189"/>
<sequence>MLQRASRESSSSSLSAALMAKTQSEDPVKSQRIVAIETEERNNSSTLSNHGRNRGKRQPQGGRSSGRG</sequence>
<accession>A0A392V189</accession>
<dbReference type="EMBL" id="LXQA011004609">
    <property type="protein sequence ID" value="MCI80841.1"/>
    <property type="molecule type" value="Genomic_DNA"/>
</dbReference>
<proteinExistence type="predicted"/>
<feature type="compositionally biased region" description="Low complexity" evidence="1">
    <location>
        <begin position="8"/>
        <end position="18"/>
    </location>
</feature>
<comment type="caution">
    <text evidence="2">The sequence shown here is derived from an EMBL/GenBank/DDBJ whole genome shotgun (WGS) entry which is preliminary data.</text>
</comment>
<evidence type="ECO:0000256" key="1">
    <source>
        <dbReference type="SAM" id="MobiDB-lite"/>
    </source>
</evidence>
<reference evidence="2 3" key="1">
    <citation type="journal article" date="2018" name="Front. Plant Sci.">
        <title>Red Clover (Trifolium pratense) and Zigzag Clover (T. medium) - A Picture of Genomic Similarities and Differences.</title>
        <authorList>
            <person name="Dluhosova J."/>
            <person name="Istvanek J."/>
            <person name="Nedelnik J."/>
            <person name="Repkova J."/>
        </authorList>
    </citation>
    <scope>NUCLEOTIDE SEQUENCE [LARGE SCALE GENOMIC DNA]</scope>
    <source>
        <strain evidence="3">cv. 10/8</strain>
        <tissue evidence="2">Leaf</tissue>
    </source>
</reference>
<dbReference type="Proteomes" id="UP000265520">
    <property type="component" value="Unassembled WGS sequence"/>
</dbReference>
<organism evidence="2 3">
    <name type="scientific">Trifolium medium</name>
    <dbReference type="NCBI Taxonomy" id="97028"/>
    <lineage>
        <taxon>Eukaryota</taxon>
        <taxon>Viridiplantae</taxon>
        <taxon>Streptophyta</taxon>
        <taxon>Embryophyta</taxon>
        <taxon>Tracheophyta</taxon>
        <taxon>Spermatophyta</taxon>
        <taxon>Magnoliopsida</taxon>
        <taxon>eudicotyledons</taxon>
        <taxon>Gunneridae</taxon>
        <taxon>Pentapetalae</taxon>
        <taxon>rosids</taxon>
        <taxon>fabids</taxon>
        <taxon>Fabales</taxon>
        <taxon>Fabaceae</taxon>
        <taxon>Papilionoideae</taxon>
        <taxon>50 kb inversion clade</taxon>
        <taxon>NPAAA clade</taxon>
        <taxon>Hologalegina</taxon>
        <taxon>IRL clade</taxon>
        <taxon>Trifolieae</taxon>
        <taxon>Trifolium</taxon>
    </lineage>
</organism>